<dbReference type="AlphaFoldDB" id="A0A7V2F393"/>
<dbReference type="InterPro" id="IPR051463">
    <property type="entry name" value="Peptidase_U62_metallo"/>
</dbReference>
<keyword evidence="3" id="KW-0378">Hydrolase</keyword>
<dbReference type="GO" id="GO:0006508">
    <property type="term" value="P:proteolysis"/>
    <property type="evidence" value="ECO:0007669"/>
    <property type="project" value="InterPro"/>
</dbReference>
<name>A0A7V2F393_UNCEI</name>
<evidence type="ECO:0000313" key="3">
    <source>
        <dbReference type="EMBL" id="HER43577.1"/>
    </source>
</evidence>
<reference evidence="3" key="1">
    <citation type="journal article" date="2020" name="mSystems">
        <title>Genome- and Community-Level Interaction Insights into Carbon Utilization and Element Cycling Functions of Hydrothermarchaeota in Hydrothermal Sediment.</title>
        <authorList>
            <person name="Zhou Z."/>
            <person name="Liu Y."/>
            <person name="Xu W."/>
            <person name="Pan J."/>
            <person name="Luo Z.H."/>
            <person name="Li M."/>
        </authorList>
    </citation>
    <scope>NUCLEOTIDE SEQUENCE [LARGE SCALE GENOMIC DNA]</scope>
    <source>
        <strain evidence="3">SpSt-1233</strain>
    </source>
</reference>
<evidence type="ECO:0000259" key="2">
    <source>
        <dbReference type="Pfam" id="PF19289"/>
    </source>
</evidence>
<accession>A0A7V2F393</accession>
<dbReference type="PANTHER" id="PTHR30624:SF4">
    <property type="entry name" value="METALLOPROTEASE TLDD"/>
    <property type="match status" value="1"/>
</dbReference>
<comment type="similarity">
    <text evidence="1">Belongs to the peptidase U62 family.</text>
</comment>
<dbReference type="GO" id="GO:0005829">
    <property type="term" value="C:cytosol"/>
    <property type="evidence" value="ECO:0007669"/>
    <property type="project" value="TreeGrafter"/>
</dbReference>
<sequence length="73" mass="7604">YLVEQGRIAAPVKNFTIIGNGPDALSRVTMVGNDFALSDGRWTCGKGQRIPVGVGLPTVKISEITVGGSDMNG</sequence>
<dbReference type="InterPro" id="IPR036059">
    <property type="entry name" value="TldD/PmbA_sf"/>
</dbReference>
<dbReference type="EMBL" id="DSEC01000271">
    <property type="protein sequence ID" value="HER43577.1"/>
    <property type="molecule type" value="Genomic_DNA"/>
</dbReference>
<protein>
    <submittedName>
        <fullName evidence="3">Metalloprotease TldD</fullName>
    </submittedName>
</protein>
<dbReference type="InterPro" id="IPR045569">
    <property type="entry name" value="Metalloprtase-TldD/E_C"/>
</dbReference>
<feature type="non-terminal residue" evidence="3">
    <location>
        <position position="1"/>
    </location>
</feature>
<comment type="caution">
    <text evidence="3">The sequence shown here is derived from an EMBL/GenBank/DDBJ whole genome shotgun (WGS) entry which is preliminary data.</text>
</comment>
<dbReference type="PANTHER" id="PTHR30624">
    <property type="entry name" value="UNCHARACTERIZED PROTEIN TLDD AND PMBA"/>
    <property type="match status" value="1"/>
</dbReference>
<dbReference type="GO" id="GO:0008237">
    <property type="term" value="F:metallopeptidase activity"/>
    <property type="evidence" value="ECO:0007669"/>
    <property type="project" value="UniProtKB-KW"/>
</dbReference>
<dbReference type="Pfam" id="PF19289">
    <property type="entry name" value="PmbA_TldD_3rd"/>
    <property type="match status" value="1"/>
</dbReference>
<dbReference type="SUPFAM" id="SSF111283">
    <property type="entry name" value="Putative modulator of DNA gyrase, PmbA/TldD"/>
    <property type="match status" value="1"/>
</dbReference>
<keyword evidence="3" id="KW-0482">Metalloprotease</keyword>
<organism evidence="3">
    <name type="scientific">Eiseniibacteriota bacterium</name>
    <dbReference type="NCBI Taxonomy" id="2212470"/>
    <lineage>
        <taxon>Bacteria</taxon>
        <taxon>Candidatus Eiseniibacteriota</taxon>
    </lineage>
</organism>
<feature type="domain" description="Metalloprotease TldD/E C-terminal" evidence="2">
    <location>
        <begin position="1"/>
        <end position="68"/>
    </location>
</feature>
<dbReference type="Proteomes" id="UP000886069">
    <property type="component" value="Unassembled WGS sequence"/>
</dbReference>
<evidence type="ECO:0000256" key="1">
    <source>
        <dbReference type="ARBA" id="ARBA00005836"/>
    </source>
</evidence>
<gene>
    <name evidence="3" type="primary">tldD</name>
    <name evidence="3" type="ORF">ENO08_03870</name>
</gene>
<keyword evidence="3" id="KW-0645">Protease</keyword>
<proteinExistence type="inferred from homology"/>